<dbReference type="InterPro" id="IPR013783">
    <property type="entry name" value="Ig-like_fold"/>
</dbReference>
<organism evidence="2 3">
    <name type="scientific">Anaerostipes hadrus</name>
    <dbReference type="NCBI Taxonomy" id="649756"/>
    <lineage>
        <taxon>Bacteria</taxon>
        <taxon>Bacillati</taxon>
        <taxon>Bacillota</taxon>
        <taxon>Clostridia</taxon>
        <taxon>Lachnospirales</taxon>
        <taxon>Lachnospiraceae</taxon>
        <taxon>Anaerostipes</taxon>
    </lineage>
</organism>
<evidence type="ECO:0000313" key="3">
    <source>
        <dbReference type="Proteomes" id="UP000095564"/>
    </source>
</evidence>
<reference evidence="2 3" key="1">
    <citation type="submission" date="2015-09" db="EMBL/GenBank/DDBJ databases">
        <authorList>
            <consortium name="Pathogen Informatics"/>
        </authorList>
    </citation>
    <scope>NUCLEOTIDE SEQUENCE [LARGE SCALE GENOMIC DNA]</scope>
    <source>
        <strain evidence="2 3">2789STDY5834908</strain>
    </source>
</reference>
<dbReference type="AlphaFoldDB" id="A0A174JGA6"/>
<keyword evidence="1" id="KW-0732">Signal</keyword>
<feature type="chain" id="PRO_5039683124" evidence="1">
    <location>
        <begin position="23"/>
        <end position="361"/>
    </location>
</feature>
<dbReference type="Proteomes" id="UP000095564">
    <property type="component" value="Unassembled WGS sequence"/>
</dbReference>
<dbReference type="EMBL" id="CZAU01000002">
    <property type="protein sequence ID" value="CUO96668.1"/>
    <property type="molecule type" value="Genomic_DNA"/>
</dbReference>
<protein>
    <submittedName>
        <fullName evidence="2">Uncharacterized protein</fullName>
    </submittedName>
</protein>
<sequence length="361" mass="41359">MRRKRITIGLLSMMMTVSNVLGGVNVSAATPKLTVNQVYKNATRITGKAKKKSTVKIKIGTKTYRAKVSKKGNYSIKVPKIKKNVKYTIKGYQKKKLYAKKSFYAVVKGIEVDPFTEKDHVISGYTAQTAYVVLKSNGKVYTTTSKNSGYFKIDTKTPLEKNNIEIKVYKKGKVVAKYWEEYQETSQKIDQNDETDQISEHDHSYNIPVYETKHVKESGHYETITTPDSYPKQEVTHDICLTCKKDLTQEYVDGIRKGKYKEIKIPASSKHVDTTKSREILNSYPDIQWNDDIPLYEDFLAYGGWDHTCAKHSLREETGIHAHKTDDEVLTKWVVDQVAHDEQELIGFQCSCGETYKIENY</sequence>
<proteinExistence type="predicted"/>
<gene>
    <name evidence="2" type="ORF">ERS852520_00290</name>
</gene>
<dbReference type="RefSeq" id="WP_055159087.1">
    <property type="nucleotide sequence ID" value="NZ_CZAU01000002.1"/>
</dbReference>
<accession>A0A174JGA6</accession>
<evidence type="ECO:0000313" key="2">
    <source>
        <dbReference type="EMBL" id="CUO96668.1"/>
    </source>
</evidence>
<evidence type="ECO:0000256" key="1">
    <source>
        <dbReference type="SAM" id="SignalP"/>
    </source>
</evidence>
<dbReference type="OrthoDB" id="9795666at2"/>
<feature type="signal peptide" evidence="1">
    <location>
        <begin position="1"/>
        <end position="22"/>
    </location>
</feature>
<name>A0A174JGA6_ANAHA</name>
<dbReference type="Gene3D" id="2.60.40.10">
    <property type="entry name" value="Immunoglobulins"/>
    <property type="match status" value="1"/>
</dbReference>